<dbReference type="EMBL" id="DVLT01000002">
    <property type="protein sequence ID" value="HIU01700.1"/>
    <property type="molecule type" value="Genomic_DNA"/>
</dbReference>
<evidence type="ECO:0000313" key="2">
    <source>
        <dbReference type="Proteomes" id="UP000824164"/>
    </source>
</evidence>
<accession>A0A9D1KWS3</accession>
<name>A0A9D1KWS3_9FIRM</name>
<sequence>MGMIIGGVLIFTVGVLVGVLLTCLAQAGRTGDEISEKIEER</sequence>
<reference evidence="1" key="1">
    <citation type="submission" date="2020-10" db="EMBL/GenBank/DDBJ databases">
        <authorList>
            <person name="Gilroy R."/>
        </authorList>
    </citation>
    <scope>NUCLEOTIDE SEQUENCE</scope>
    <source>
        <strain evidence="1">CHK187-14744</strain>
    </source>
</reference>
<gene>
    <name evidence="1" type="ORF">IAB63_00420</name>
</gene>
<dbReference type="AlphaFoldDB" id="A0A9D1KWS3"/>
<comment type="caution">
    <text evidence="1">The sequence shown here is derived from an EMBL/GenBank/DDBJ whole genome shotgun (WGS) entry which is preliminary data.</text>
</comment>
<reference evidence="1" key="2">
    <citation type="journal article" date="2021" name="PeerJ">
        <title>Extensive microbial diversity within the chicken gut microbiome revealed by metagenomics and culture.</title>
        <authorList>
            <person name="Gilroy R."/>
            <person name="Ravi A."/>
            <person name="Getino M."/>
            <person name="Pursley I."/>
            <person name="Horton D.L."/>
            <person name="Alikhan N.F."/>
            <person name="Baker D."/>
            <person name="Gharbi K."/>
            <person name="Hall N."/>
            <person name="Watson M."/>
            <person name="Adriaenssens E.M."/>
            <person name="Foster-Nyarko E."/>
            <person name="Jarju S."/>
            <person name="Secka A."/>
            <person name="Antonio M."/>
            <person name="Oren A."/>
            <person name="Chaudhuri R.R."/>
            <person name="La Ragione R."/>
            <person name="Hildebrand F."/>
            <person name="Pallen M.J."/>
        </authorList>
    </citation>
    <scope>NUCLEOTIDE SEQUENCE</scope>
    <source>
        <strain evidence="1">CHK187-14744</strain>
    </source>
</reference>
<proteinExistence type="predicted"/>
<evidence type="ECO:0000313" key="1">
    <source>
        <dbReference type="EMBL" id="HIU01700.1"/>
    </source>
</evidence>
<dbReference type="Proteomes" id="UP000824164">
    <property type="component" value="Unassembled WGS sequence"/>
</dbReference>
<protein>
    <submittedName>
        <fullName evidence="1">DUF3789 domain-containing protein</fullName>
    </submittedName>
</protein>
<organism evidence="1 2">
    <name type="scientific">Candidatus Onthocola gallistercoris</name>
    <dbReference type="NCBI Taxonomy" id="2840876"/>
    <lineage>
        <taxon>Bacteria</taxon>
        <taxon>Bacillati</taxon>
        <taxon>Bacillota</taxon>
        <taxon>Bacilli</taxon>
        <taxon>Candidatus Onthocola</taxon>
    </lineage>
</organism>